<evidence type="ECO:0000313" key="4">
    <source>
        <dbReference type="Proteomes" id="UP000009036"/>
    </source>
</evidence>
<evidence type="ECO:0000313" key="3">
    <source>
        <dbReference type="EMBL" id="QTZ96400.1"/>
    </source>
</evidence>
<dbReference type="Pfam" id="PF08592">
    <property type="entry name" value="Anthrone_oxy"/>
    <property type="match status" value="1"/>
</dbReference>
<sequence>MRPPRRPGPLHQPVRRRPARPRRLRAARRPRRRRGRDHPHPAGQHRAAGLLPGQRGPARQAAGDGGPAQRRPPGGGPRGGRPGGRLRRRRRPVHRTRAAHGRSRTGTAGGVGGRGARRGCRAPAGASGRAAAAVRRALPGGDAQGRPVRLRLDLRGQFGHRLPRAGRPRPAGVGGRGADAAPSGGVAVLRLPRPGRAAARGGVPALLLRVHRHQGPAGGLAGRHRRAPAARRSGRVRGRRVRRDRPVPLLGRPGAGGPGGRGGVVNGPAVLAAGVCVTSGLVAGVLFAVALSVLPALDAMPPDRYVHAHQLLGRHWDPTMPVVVLGSFAADTALAATPAGGRGWPVFAAAAVLLLLVSVVSHFGNVPINRRVKGIDPEAIPPDWRDPRPLWRRWHLARTVLAVVAAALNAAGLALL</sequence>
<dbReference type="InterPro" id="IPR013901">
    <property type="entry name" value="Anthrone_oxy"/>
</dbReference>
<feature type="compositionally biased region" description="Basic residues" evidence="1">
    <location>
        <begin position="84"/>
        <end position="103"/>
    </location>
</feature>
<evidence type="ECO:0000256" key="2">
    <source>
        <dbReference type="SAM" id="Phobius"/>
    </source>
</evidence>
<keyword evidence="4" id="KW-1185">Reference proteome</keyword>
<feature type="region of interest" description="Disordered" evidence="1">
    <location>
        <begin position="160"/>
        <end position="181"/>
    </location>
</feature>
<dbReference type="EMBL" id="CP072931">
    <property type="protein sequence ID" value="QTZ96400.1"/>
    <property type="molecule type" value="Genomic_DNA"/>
</dbReference>
<feature type="region of interest" description="Disordered" evidence="1">
    <location>
        <begin position="215"/>
        <end position="239"/>
    </location>
</feature>
<feature type="compositionally biased region" description="Low complexity" evidence="1">
    <location>
        <begin position="52"/>
        <end position="72"/>
    </location>
</feature>
<dbReference type="KEGG" id="sauh:SU9_027535"/>
<feature type="region of interest" description="Disordered" evidence="1">
    <location>
        <begin position="1"/>
        <end position="124"/>
    </location>
</feature>
<dbReference type="AlphaFoldDB" id="A0A8B1P4M9"/>
<feature type="compositionally biased region" description="Basic residues" evidence="1">
    <location>
        <begin position="13"/>
        <end position="37"/>
    </location>
</feature>
<name>A0A8B1P4M9_9ACTN</name>
<dbReference type="Proteomes" id="UP000009036">
    <property type="component" value="Chromosome"/>
</dbReference>
<feature type="transmembrane region" description="Helical" evidence="2">
    <location>
        <begin position="269"/>
        <end position="294"/>
    </location>
</feature>
<reference evidence="3" key="2">
    <citation type="submission" date="2021-04" db="EMBL/GenBank/DDBJ databases">
        <authorList>
            <person name="Wen M.-L."/>
            <person name="Han X.-L."/>
            <person name="Xiong J."/>
        </authorList>
    </citation>
    <scope>NUCLEOTIDE SEQUENCE</scope>
    <source>
        <strain evidence="3">AGR0001</strain>
    </source>
</reference>
<feature type="transmembrane region" description="Helical" evidence="2">
    <location>
        <begin position="344"/>
        <end position="363"/>
    </location>
</feature>
<proteinExistence type="predicted"/>
<evidence type="ECO:0000256" key="1">
    <source>
        <dbReference type="SAM" id="MobiDB-lite"/>
    </source>
</evidence>
<keyword evidence="2" id="KW-0472">Membrane</keyword>
<keyword evidence="2" id="KW-0812">Transmembrane</keyword>
<feature type="transmembrane region" description="Helical" evidence="2">
    <location>
        <begin position="395"/>
        <end position="415"/>
    </location>
</feature>
<reference evidence="3" key="1">
    <citation type="journal article" date="2012" name="J. Bacteriol.">
        <title>Genome Sequence of Streptomyces auratus Strain AGR0001, a Phoslactomycin-Producing Actinomycete.</title>
        <authorList>
            <person name="Han X."/>
            <person name="Li M."/>
            <person name="Ding Z."/>
            <person name="Zhao J."/>
            <person name="Ji K."/>
            <person name="Wen M."/>
            <person name="Lu T."/>
        </authorList>
    </citation>
    <scope>NUCLEOTIDE SEQUENCE</scope>
    <source>
        <strain evidence="3">AGR0001</strain>
    </source>
</reference>
<keyword evidence="2" id="KW-1133">Transmembrane helix</keyword>
<feature type="compositionally biased region" description="Basic residues" evidence="1">
    <location>
        <begin position="222"/>
        <end position="239"/>
    </location>
</feature>
<protein>
    <submittedName>
        <fullName evidence="3">DUF1772 domain-containing protein</fullName>
    </submittedName>
</protein>
<gene>
    <name evidence="3" type="ORF">SU9_027535</name>
</gene>
<organism evidence="3 4">
    <name type="scientific">Streptomyces auratus AGR0001</name>
    <dbReference type="NCBI Taxonomy" id="1160718"/>
    <lineage>
        <taxon>Bacteria</taxon>
        <taxon>Bacillati</taxon>
        <taxon>Actinomycetota</taxon>
        <taxon>Actinomycetes</taxon>
        <taxon>Kitasatosporales</taxon>
        <taxon>Streptomycetaceae</taxon>
        <taxon>Streptomyces</taxon>
    </lineage>
</organism>
<accession>A0A8B1P4M9</accession>